<keyword evidence="4 5" id="KW-0143">Chaperone</keyword>
<dbReference type="PANTHER" id="PTHR33692">
    <property type="entry name" value="RIBOSOME MATURATION FACTOR RIMM"/>
    <property type="match status" value="1"/>
</dbReference>
<dbReference type="InterPro" id="IPR011961">
    <property type="entry name" value="RimM"/>
</dbReference>
<evidence type="ECO:0000313" key="7">
    <source>
        <dbReference type="EMBL" id="HIR59108.1"/>
    </source>
</evidence>
<dbReference type="SUPFAM" id="SSF50447">
    <property type="entry name" value="Translation proteins"/>
    <property type="match status" value="1"/>
</dbReference>
<dbReference type="NCBIfam" id="TIGR02273">
    <property type="entry name" value="16S_RimM"/>
    <property type="match status" value="1"/>
</dbReference>
<dbReference type="PANTHER" id="PTHR33692:SF1">
    <property type="entry name" value="RIBOSOME MATURATION FACTOR RIMM"/>
    <property type="match status" value="1"/>
</dbReference>
<dbReference type="Proteomes" id="UP000824232">
    <property type="component" value="Unassembled WGS sequence"/>
</dbReference>
<dbReference type="GO" id="GO:0043022">
    <property type="term" value="F:ribosome binding"/>
    <property type="evidence" value="ECO:0007669"/>
    <property type="project" value="InterPro"/>
</dbReference>
<comment type="subunit">
    <text evidence="5">Binds ribosomal protein uS19.</text>
</comment>
<reference evidence="7" key="2">
    <citation type="journal article" date="2021" name="PeerJ">
        <title>Extensive microbial diversity within the chicken gut microbiome revealed by metagenomics and culture.</title>
        <authorList>
            <person name="Gilroy R."/>
            <person name="Ravi A."/>
            <person name="Getino M."/>
            <person name="Pursley I."/>
            <person name="Horton D.L."/>
            <person name="Alikhan N.F."/>
            <person name="Baker D."/>
            <person name="Gharbi K."/>
            <person name="Hall N."/>
            <person name="Watson M."/>
            <person name="Adriaenssens E.M."/>
            <person name="Foster-Nyarko E."/>
            <person name="Jarju S."/>
            <person name="Secka A."/>
            <person name="Antonio M."/>
            <person name="Oren A."/>
            <person name="Chaudhuri R.R."/>
            <person name="La Ragione R."/>
            <person name="Hildebrand F."/>
            <person name="Pallen M.J."/>
        </authorList>
    </citation>
    <scope>NUCLEOTIDE SEQUENCE</scope>
    <source>
        <strain evidence="7">CHK184-20233</strain>
    </source>
</reference>
<dbReference type="HAMAP" id="MF_00014">
    <property type="entry name" value="Ribosome_mat_RimM"/>
    <property type="match status" value="1"/>
</dbReference>
<dbReference type="InterPro" id="IPR002676">
    <property type="entry name" value="RimM_N"/>
</dbReference>
<keyword evidence="3 5" id="KW-0698">rRNA processing</keyword>
<proteinExistence type="inferred from homology"/>
<dbReference type="InterPro" id="IPR036976">
    <property type="entry name" value="RimM_N_sf"/>
</dbReference>
<gene>
    <name evidence="5 7" type="primary">rimM</name>
    <name evidence="7" type="ORF">IAB38_03575</name>
</gene>
<dbReference type="Gene3D" id="2.40.30.60">
    <property type="entry name" value="RimM"/>
    <property type="match status" value="1"/>
</dbReference>
<comment type="function">
    <text evidence="5">An accessory protein needed during the final step in the assembly of 30S ribosomal subunit, possibly for assembly of the head region. Essential for efficient processing of 16S rRNA. May be needed both before and after RbfA during the maturation of 16S rRNA. It has affinity for free ribosomal 30S subunits but not for 70S ribosomes.</text>
</comment>
<keyword evidence="2 5" id="KW-0690">Ribosome biogenesis</keyword>
<dbReference type="GO" id="GO:0006364">
    <property type="term" value="P:rRNA processing"/>
    <property type="evidence" value="ECO:0007669"/>
    <property type="project" value="UniProtKB-UniRule"/>
</dbReference>
<organism evidence="7 8">
    <name type="scientific">Candidatus Onthousia excrementipullorum</name>
    <dbReference type="NCBI Taxonomy" id="2840884"/>
    <lineage>
        <taxon>Bacteria</taxon>
        <taxon>Bacillati</taxon>
        <taxon>Bacillota</taxon>
        <taxon>Bacilli</taxon>
        <taxon>Candidatus Onthousia</taxon>
    </lineage>
</organism>
<keyword evidence="1 5" id="KW-0963">Cytoplasm</keyword>
<evidence type="ECO:0000256" key="2">
    <source>
        <dbReference type="ARBA" id="ARBA00022517"/>
    </source>
</evidence>
<dbReference type="InterPro" id="IPR009000">
    <property type="entry name" value="Transl_B-barrel_sf"/>
</dbReference>
<dbReference type="AlphaFoldDB" id="A0A9D1J368"/>
<evidence type="ECO:0000313" key="8">
    <source>
        <dbReference type="Proteomes" id="UP000824232"/>
    </source>
</evidence>
<protein>
    <recommendedName>
        <fullName evidence="5">Ribosome maturation factor RimM</fullName>
    </recommendedName>
</protein>
<dbReference type="GO" id="GO:0042274">
    <property type="term" value="P:ribosomal small subunit biogenesis"/>
    <property type="evidence" value="ECO:0007669"/>
    <property type="project" value="UniProtKB-UniRule"/>
</dbReference>
<evidence type="ECO:0000256" key="4">
    <source>
        <dbReference type="ARBA" id="ARBA00023186"/>
    </source>
</evidence>
<comment type="subcellular location">
    <subcellularLocation>
        <location evidence="5">Cytoplasm</location>
    </subcellularLocation>
</comment>
<dbReference type="GO" id="GO:0005737">
    <property type="term" value="C:cytoplasm"/>
    <property type="evidence" value="ECO:0007669"/>
    <property type="project" value="UniProtKB-SubCell"/>
</dbReference>
<feature type="domain" description="RimM N-terminal" evidence="6">
    <location>
        <begin position="6"/>
        <end position="85"/>
    </location>
</feature>
<dbReference type="EMBL" id="DVHC01000037">
    <property type="protein sequence ID" value="HIR59108.1"/>
    <property type="molecule type" value="Genomic_DNA"/>
</dbReference>
<reference evidence="7" key="1">
    <citation type="submission" date="2020-10" db="EMBL/GenBank/DDBJ databases">
        <authorList>
            <person name="Gilroy R."/>
        </authorList>
    </citation>
    <scope>NUCLEOTIDE SEQUENCE</scope>
    <source>
        <strain evidence="7">CHK184-20233</strain>
    </source>
</reference>
<dbReference type="GO" id="GO:0005840">
    <property type="term" value="C:ribosome"/>
    <property type="evidence" value="ECO:0007669"/>
    <property type="project" value="InterPro"/>
</dbReference>
<sequence>MTKLYIGKIVNTHGIKGELRIKDNLTTNQRNEIFKIGSNLIIDDKAYKITSYRVHKDYDMVTFDGFTNINEVLFLKGKKVYKSKDEINLHNGDILDSELVTYKVKTTDEKEGKILDIEETGNNYKILRLLIDNNEVLVPYHKDFVKIDSNKKEVIVKLL</sequence>
<evidence type="ECO:0000259" key="6">
    <source>
        <dbReference type="Pfam" id="PF01782"/>
    </source>
</evidence>
<name>A0A9D1J368_9FIRM</name>
<comment type="caution">
    <text evidence="7">The sequence shown here is derived from an EMBL/GenBank/DDBJ whole genome shotgun (WGS) entry which is preliminary data.</text>
</comment>
<accession>A0A9D1J368</accession>
<evidence type="ECO:0000256" key="1">
    <source>
        <dbReference type="ARBA" id="ARBA00022490"/>
    </source>
</evidence>
<evidence type="ECO:0000256" key="5">
    <source>
        <dbReference type="HAMAP-Rule" id="MF_00014"/>
    </source>
</evidence>
<evidence type="ECO:0000256" key="3">
    <source>
        <dbReference type="ARBA" id="ARBA00022552"/>
    </source>
</evidence>
<dbReference type="Pfam" id="PF01782">
    <property type="entry name" value="RimM"/>
    <property type="match status" value="1"/>
</dbReference>
<comment type="similarity">
    <text evidence="5">Belongs to the RimM family.</text>
</comment>
<comment type="domain">
    <text evidence="5">The PRC barrel domain binds ribosomal protein uS19.</text>
</comment>